<protein>
    <submittedName>
        <fullName evidence="2">Uncharacterized protein</fullName>
    </submittedName>
</protein>
<proteinExistence type="predicted"/>
<evidence type="ECO:0000313" key="2">
    <source>
        <dbReference type="EMBL" id="CAK0882144.1"/>
    </source>
</evidence>
<name>A0ABN9W7I0_9DINO</name>
<feature type="non-terminal residue" evidence="2">
    <location>
        <position position="61"/>
    </location>
</feature>
<accession>A0ABN9W7I0</accession>
<organism evidence="2 3">
    <name type="scientific">Prorocentrum cordatum</name>
    <dbReference type="NCBI Taxonomy" id="2364126"/>
    <lineage>
        <taxon>Eukaryota</taxon>
        <taxon>Sar</taxon>
        <taxon>Alveolata</taxon>
        <taxon>Dinophyceae</taxon>
        <taxon>Prorocentrales</taxon>
        <taxon>Prorocentraceae</taxon>
        <taxon>Prorocentrum</taxon>
    </lineage>
</organism>
<dbReference type="Proteomes" id="UP001189429">
    <property type="component" value="Unassembled WGS sequence"/>
</dbReference>
<dbReference type="EMBL" id="CAUYUJ010018272">
    <property type="protein sequence ID" value="CAK0882144.1"/>
    <property type="molecule type" value="Genomic_DNA"/>
</dbReference>
<evidence type="ECO:0000313" key="3">
    <source>
        <dbReference type="Proteomes" id="UP001189429"/>
    </source>
</evidence>
<feature type="region of interest" description="Disordered" evidence="1">
    <location>
        <begin position="31"/>
        <end position="61"/>
    </location>
</feature>
<evidence type="ECO:0000256" key="1">
    <source>
        <dbReference type="SAM" id="MobiDB-lite"/>
    </source>
</evidence>
<reference evidence="2" key="1">
    <citation type="submission" date="2023-10" db="EMBL/GenBank/DDBJ databases">
        <authorList>
            <person name="Chen Y."/>
            <person name="Shah S."/>
            <person name="Dougan E. K."/>
            <person name="Thang M."/>
            <person name="Chan C."/>
        </authorList>
    </citation>
    <scope>NUCLEOTIDE SEQUENCE [LARGE SCALE GENOMIC DNA]</scope>
</reference>
<feature type="non-terminal residue" evidence="2">
    <location>
        <position position="1"/>
    </location>
</feature>
<feature type="compositionally biased region" description="Basic and acidic residues" evidence="1">
    <location>
        <begin position="36"/>
        <end position="48"/>
    </location>
</feature>
<sequence length="61" mass="6895">VQGITKDLVAKAMEDITTMRAEHLEHLQRLARKRPRVDQPAEEQDHQPDIQAAASPPLSQQ</sequence>
<keyword evidence="3" id="KW-1185">Reference proteome</keyword>
<gene>
    <name evidence="2" type="ORF">PCOR1329_LOCUS64753</name>
</gene>
<comment type="caution">
    <text evidence="2">The sequence shown here is derived from an EMBL/GenBank/DDBJ whole genome shotgun (WGS) entry which is preliminary data.</text>
</comment>